<evidence type="ECO:0000256" key="8">
    <source>
        <dbReference type="SAM" id="MobiDB-lite"/>
    </source>
</evidence>
<keyword evidence="6" id="KW-0961">Cell wall biogenesis/degradation</keyword>
<evidence type="ECO:0000256" key="5">
    <source>
        <dbReference type="ARBA" id="ARBA00022984"/>
    </source>
</evidence>
<dbReference type="PANTHER" id="PTHR21581:SF6">
    <property type="entry name" value="TRAFFICKING PROTEIN PARTICLE COMPLEX SUBUNIT 12"/>
    <property type="match status" value="1"/>
</dbReference>
<organism evidence="11 12">
    <name type="scientific">Sphingoaurantiacus capsulatus</name>
    <dbReference type="NCBI Taxonomy" id="1771310"/>
    <lineage>
        <taxon>Bacteria</taxon>
        <taxon>Pseudomonadati</taxon>
        <taxon>Pseudomonadota</taxon>
        <taxon>Alphaproteobacteria</taxon>
        <taxon>Sphingomonadales</taxon>
        <taxon>Sphingosinicellaceae</taxon>
        <taxon>Sphingoaurantiacus</taxon>
    </lineage>
</organism>
<keyword evidence="2 9" id="KW-0732">Signal</keyword>
<evidence type="ECO:0000256" key="9">
    <source>
        <dbReference type="SAM" id="SignalP"/>
    </source>
</evidence>
<proteinExistence type="inferred from homology"/>
<evidence type="ECO:0000256" key="2">
    <source>
        <dbReference type="ARBA" id="ARBA00022729"/>
    </source>
</evidence>
<keyword evidence="4" id="KW-0133">Cell shape</keyword>
<feature type="compositionally biased region" description="Polar residues" evidence="8">
    <location>
        <begin position="309"/>
        <end position="319"/>
    </location>
</feature>
<evidence type="ECO:0000313" key="11">
    <source>
        <dbReference type="EMBL" id="MFC3711515.1"/>
    </source>
</evidence>
<keyword evidence="12" id="KW-1185">Reference proteome</keyword>
<dbReference type="Pfam" id="PF00768">
    <property type="entry name" value="Peptidase_S11"/>
    <property type="match status" value="1"/>
</dbReference>
<comment type="similarity">
    <text evidence="1 7">Belongs to the peptidase S11 family.</text>
</comment>
<comment type="caution">
    <text evidence="11">The sequence shown here is derived from an EMBL/GenBank/DDBJ whole genome shotgun (WGS) entry which is preliminary data.</text>
</comment>
<dbReference type="PRINTS" id="PR00725">
    <property type="entry name" value="DADACBPTASE1"/>
</dbReference>
<evidence type="ECO:0000256" key="7">
    <source>
        <dbReference type="RuleBase" id="RU004016"/>
    </source>
</evidence>
<dbReference type="SUPFAM" id="SSF56601">
    <property type="entry name" value="beta-lactamase/transpeptidase-like"/>
    <property type="match status" value="1"/>
</dbReference>
<reference evidence="12" key="1">
    <citation type="journal article" date="2019" name="Int. J. Syst. Evol. Microbiol.">
        <title>The Global Catalogue of Microorganisms (GCM) 10K type strain sequencing project: providing services to taxonomists for standard genome sequencing and annotation.</title>
        <authorList>
            <consortium name="The Broad Institute Genomics Platform"/>
            <consortium name="The Broad Institute Genome Sequencing Center for Infectious Disease"/>
            <person name="Wu L."/>
            <person name="Ma J."/>
        </authorList>
    </citation>
    <scope>NUCLEOTIDE SEQUENCE [LARGE SCALE GENOMIC DNA]</scope>
    <source>
        <strain evidence="12">KCTC 42644</strain>
    </source>
</reference>
<dbReference type="InterPro" id="IPR001967">
    <property type="entry name" value="Peptidase_S11_N"/>
</dbReference>
<dbReference type="GO" id="GO:0004180">
    <property type="term" value="F:carboxypeptidase activity"/>
    <property type="evidence" value="ECO:0007669"/>
    <property type="project" value="UniProtKB-KW"/>
</dbReference>
<keyword evidence="3 11" id="KW-0378">Hydrolase</keyword>
<dbReference type="InterPro" id="IPR018044">
    <property type="entry name" value="Peptidase_S11"/>
</dbReference>
<keyword evidence="11" id="KW-0121">Carboxypeptidase</keyword>
<accession>A0ABV7X7V4</accession>
<dbReference type="Gene3D" id="3.40.710.10">
    <property type="entry name" value="DD-peptidase/beta-lactamase superfamily"/>
    <property type="match status" value="1"/>
</dbReference>
<evidence type="ECO:0000256" key="1">
    <source>
        <dbReference type="ARBA" id="ARBA00007164"/>
    </source>
</evidence>
<feature type="signal peptide" evidence="9">
    <location>
        <begin position="1"/>
        <end position="21"/>
    </location>
</feature>
<keyword evidence="5" id="KW-0573">Peptidoglycan synthesis</keyword>
<keyword evidence="11" id="KW-0645">Protease</keyword>
<protein>
    <submittedName>
        <fullName evidence="11">D-alanyl-D-alanine carboxypeptidase family protein</fullName>
        <ecNumber evidence="11">3.4.-.-</ecNumber>
    </submittedName>
</protein>
<dbReference type="Proteomes" id="UP001595615">
    <property type="component" value="Unassembled WGS sequence"/>
</dbReference>
<dbReference type="RefSeq" id="WP_380856567.1">
    <property type="nucleotide sequence ID" value="NZ_JBHRXV010000001.1"/>
</dbReference>
<evidence type="ECO:0000256" key="6">
    <source>
        <dbReference type="ARBA" id="ARBA00023316"/>
    </source>
</evidence>
<evidence type="ECO:0000256" key="3">
    <source>
        <dbReference type="ARBA" id="ARBA00022801"/>
    </source>
</evidence>
<dbReference type="PANTHER" id="PTHR21581">
    <property type="entry name" value="D-ALANYL-D-ALANINE CARBOXYPEPTIDASE"/>
    <property type="match status" value="1"/>
</dbReference>
<evidence type="ECO:0000259" key="10">
    <source>
        <dbReference type="Pfam" id="PF00768"/>
    </source>
</evidence>
<name>A0ABV7X7V4_9SPHN</name>
<dbReference type="EC" id="3.4.-.-" evidence="11"/>
<feature type="domain" description="Peptidase S11 D-alanyl-D-alanine carboxypeptidase A N-terminal" evidence="10">
    <location>
        <begin position="40"/>
        <end position="257"/>
    </location>
</feature>
<gene>
    <name evidence="11" type="ORF">ACFOMD_02965</name>
</gene>
<sequence length="319" mass="34268">MRSFTQKLALAAALIALPAMALVPAAPAVAKSLYEQPKYAAILVDAKTGEVLYSRRPDAARHPASITKVMTLYLTFEALEQGELTLRDKITFSARAAGQAPSKLPTRKGDTITVEQAIRALTVKSANDVAVALAEKLGVTEAAFAEKMTEKARYLGMKNTRFVNASGLPNPNHSTTARDIAILSLATLQHFPQYYKYYSEPEFTYANQVMTSHNRLLKNMPGADGIKTGYTAAAGFTLAASAQRDGKRLIAVVLGGPSTMARDQNVQALLEAGFDVMKSRAVGMRTTVASYMSEPPEVPGFELPPGIEQGSTDAASPRR</sequence>
<dbReference type="EMBL" id="JBHRXV010000001">
    <property type="protein sequence ID" value="MFC3711515.1"/>
    <property type="molecule type" value="Genomic_DNA"/>
</dbReference>
<feature type="chain" id="PRO_5045180312" evidence="9">
    <location>
        <begin position="22"/>
        <end position="319"/>
    </location>
</feature>
<dbReference type="InterPro" id="IPR012338">
    <property type="entry name" value="Beta-lactam/transpept-like"/>
</dbReference>
<evidence type="ECO:0000256" key="4">
    <source>
        <dbReference type="ARBA" id="ARBA00022960"/>
    </source>
</evidence>
<evidence type="ECO:0000313" key="12">
    <source>
        <dbReference type="Proteomes" id="UP001595615"/>
    </source>
</evidence>
<feature type="region of interest" description="Disordered" evidence="8">
    <location>
        <begin position="295"/>
        <end position="319"/>
    </location>
</feature>